<dbReference type="SUPFAM" id="SSF57667">
    <property type="entry name" value="beta-beta-alpha zinc fingers"/>
    <property type="match status" value="1"/>
</dbReference>
<keyword evidence="1" id="KW-0479">Metal-binding</keyword>
<dbReference type="AlphaFoldDB" id="A0A2T3ZXY7"/>
<feature type="domain" description="Zn(2)-C6 fungal-type" evidence="7">
    <location>
        <begin position="90"/>
        <end position="119"/>
    </location>
</feature>
<evidence type="ECO:0008006" key="11">
    <source>
        <dbReference type="Google" id="ProtNLM"/>
    </source>
</evidence>
<keyword evidence="5" id="KW-0539">Nucleus</keyword>
<dbReference type="InterPro" id="IPR001138">
    <property type="entry name" value="Zn2Cys6_DnaBD"/>
</dbReference>
<dbReference type="SUPFAM" id="SSF57701">
    <property type="entry name" value="Zn2/Cys6 DNA-binding domain"/>
    <property type="match status" value="1"/>
</dbReference>
<dbReference type="GO" id="GO:0008270">
    <property type="term" value="F:zinc ion binding"/>
    <property type="evidence" value="ECO:0007669"/>
    <property type="project" value="UniProtKB-KW"/>
</dbReference>
<feature type="domain" description="C2H2-type" evidence="8">
    <location>
        <begin position="18"/>
        <end position="45"/>
    </location>
</feature>
<keyword evidence="3" id="KW-0805">Transcription regulation</keyword>
<keyword evidence="4" id="KW-0804">Transcription</keyword>
<keyword evidence="6" id="KW-0863">Zinc-finger</keyword>
<dbReference type="Pfam" id="PF00096">
    <property type="entry name" value="zf-C2H2"/>
    <property type="match status" value="2"/>
</dbReference>
<accession>A0A2T3ZXY7</accession>
<keyword evidence="2" id="KW-0862">Zinc</keyword>
<dbReference type="Pfam" id="PF00172">
    <property type="entry name" value="Zn_clus"/>
    <property type="match status" value="1"/>
</dbReference>
<evidence type="ECO:0000256" key="6">
    <source>
        <dbReference type="PROSITE-ProRule" id="PRU00042"/>
    </source>
</evidence>
<dbReference type="SMART" id="SM00355">
    <property type="entry name" value="ZnF_C2H2"/>
    <property type="match status" value="2"/>
</dbReference>
<evidence type="ECO:0000256" key="5">
    <source>
        <dbReference type="ARBA" id="ARBA00023242"/>
    </source>
</evidence>
<evidence type="ECO:0000256" key="2">
    <source>
        <dbReference type="ARBA" id="ARBA00022833"/>
    </source>
</evidence>
<dbReference type="InterPro" id="IPR013087">
    <property type="entry name" value="Znf_C2H2_type"/>
</dbReference>
<feature type="non-terminal residue" evidence="9">
    <location>
        <position position="1"/>
    </location>
</feature>
<dbReference type="RefSeq" id="XP_024769357.1">
    <property type="nucleotide sequence ID" value="XM_024921742.1"/>
</dbReference>
<dbReference type="STRING" id="983964.A0A2T3ZXY7"/>
<reference evidence="9 10" key="1">
    <citation type="submission" date="2016-07" db="EMBL/GenBank/DDBJ databases">
        <title>Multiple horizontal gene transfer events from other fungi enriched the ability of initially mycotrophic Trichoderma (Ascomycota) to feed on dead plant biomass.</title>
        <authorList>
            <consortium name="DOE Joint Genome Institute"/>
            <person name="Aerts A."/>
            <person name="Atanasova L."/>
            <person name="Chenthamara K."/>
            <person name="Zhang J."/>
            <person name="Grujic M."/>
            <person name="Henrissat B."/>
            <person name="Kuo A."/>
            <person name="Salamov A."/>
            <person name="Lipzen A."/>
            <person name="Labutti K."/>
            <person name="Barry K."/>
            <person name="Miao Y."/>
            <person name="Rahimi M.J."/>
            <person name="Shen Q."/>
            <person name="Grigoriev I.V."/>
            <person name="Kubicek C.P."/>
            <person name="Druzhinina I.S."/>
        </authorList>
    </citation>
    <scope>NUCLEOTIDE SEQUENCE [LARGE SCALE GENOMIC DNA]</scope>
    <source>
        <strain evidence="9 10">CBS 226.95</strain>
    </source>
</reference>
<dbReference type="EMBL" id="KZ679691">
    <property type="protein sequence ID" value="PTB49680.1"/>
    <property type="molecule type" value="Genomic_DNA"/>
</dbReference>
<dbReference type="GeneID" id="36630325"/>
<evidence type="ECO:0000259" key="7">
    <source>
        <dbReference type="PROSITE" id="PS50048"/>
    </source>
</evidence>
<dbReference type="Gene3D" id="3.30.160.60">
    <property type="entry name" value="Classic Zinc Finger"/>
    <property type="match status" value="1"/>
</dbReference>
<evidence type="ECO:0000256" key="1">
    <source>
        <dbReference type="ARBA" id="ARBA00022723"/>
    </source>
</evidence>
<dbReference type="GO" id="GO:0000981">
    <property type="term" value="F:DNA-binding transcription factor activity, RNA polymerase II-specific"/>
    <property type="evidence" value="ECO:0007669"/>
    <property type="project" value="InterPro"/>
</dbReference>
<keyword evidence="10" id="KW-1185">Reference proteome</keyword>
<dbReference type="PROSITE" id="PS50048">
    <property type="entry name" value="ZN2_CY6_FUNGAL_2"/>
    <property type="match status" value="1"/>
</dbReference>
<name>A0A2T3ZXY7_TRIHA</name>
<evidence type="ECO:0000256" key="4">
    <source>
        <dbReference type="ARBA" id="ARBA00023163"/>
    </source>
</evidence>
<evidence type="ECO:0000259" key="8">
    <source>
        <dbReference type="PROSITE" id="PS50157"/>
    </source>
</evidence>
<dbReference type="PROSITE" id="PS00463">
    <property type="entry name" value="ZN2_CY6_FUNGAL_1"/>
    <property type="match status" value="1"/>
</dbReference>
<evidence type="ECO:0000313" key="10">
    <source>
        <dbReference type="Proteomes" id="UP000241690"/>
    </source>
</evidence>
<dbReference type="InterPro" id="IPR036236">
    <property type="entry name" value="Znf_C2H2_sf"/>
</dbReference>
<proteinExistence type="predicted"/>
<dbReference type="PROSITE" id="PS50157">
    <property type="entry name" value="ZINC_FINGER_C2H2_2"/>
    <property type="match status" value="2"/>
</dbReference>
<feature type="domain" description="C2H2-type" evidence="8">
    <location>
        <begin position="46"/>
        <end position="81"/>
    </location>
</feature>
<gene>
    <name evidence="9" type="ORF">M431DRAFT_67740</name>
</gene>
<sequence>VHLLHIASLLAKMGDPRFTCNTCSASFGRSAHLKRHQLSRSGHELHQCTYCLWKFTRRDSLRKHWKTCLLRKAAGHSVPNPATRGRKRRACDQCASSKRACDFNSPCGTCSVRGSSCSYCRMS</sequence>
<evidence type="ECO:0000313" key="9">
    <source>
        <dbReference type="EMBL" id="PTB49680.1"/>
    </source>
</evidence>
<dbReference type="Proteomes" id="UP000241690">
    <property type="component" value="Unassembled WGS sequence"/>
</dbReference>
<dbReference type="InterPro" id="IPR036864">
    <property type="entry name" value="Zn2-C6_fun-type_DNA-bd_sf"/>
</dbReference>
<evidence type="ECO:0000256" key="3">
    <source>
        <dbReference type="ARBA" id="ARBA00023015"/>
    </source>
</evidence>
<dbReference type="PANTHER" id="PTHR47660">
    <property type="entry name" value="TRANSCRIPTION FACTOR WITH C2H2 AND ZN(2)-CYS(6) DNA BINDING DOMAIN (EUROFUNG)-RELATED-RELATED"/>
    <property type="match status" value="1"/>
</dbReference>
<feature type="non-terminal residue" evidence="9">
    <location>
        <position position="123"/>
    </location>
</feature>
<protein>
    <recommendedName>
        <fullName evidence="11">C2H2-type domain-containing protein</fullName>
    </recommendedName>
</protein>
<organism evidence="9 10">
    <name type="scientific">Trichoderma harzianum CBS 226.95</name>
    <dbReference type="NCBI Taxonomy" id="983964"/>
    <lineage>
        <taxon>Eukaryota</taxon>
        <taxon>Fungi</taxon>
        <taxon>Dikarya</taxon>
        <taxon>Ascomycota</taxon>
        <taxon>Pezizomycotina</taxon>
        <taxon>Sordariomycetes</taxon>
        <taxon>Hypocreomycetidae</taxon>
        <taxon>Hypocreales</taxon>
        <taxon>Hypocreaceae</taxon>
        <taxon>Trichoderma</taxon>
    </lineage>
</organism>